<dbReference type="SUPFAM" id="SSF63737">
    <property type="entry name" value="Leukotriene A4 hydrolase N-terminal domain"/>
    <property type="match status" value="1"/>
</dbReference>
<comment type="caution">
    <text evidence="20">The sequence shown here is derived from an EMBL/GenBank/DDBJ whole genome shotgun (WGS) entry which is preliminary data.</text>
</comment>
<keyword evidence="13" id="KW-0325">Glycoprotein</keyword>
<dbReference type="InterPro" id="IPR014782">
    <property type="entry name" value="Peptidase_M1_dom"/>
</dbReference>
<dbReference type="GO" id="GO:0005737">
    <property type="term" value="C:cytoplasm"/>
    <property type="evidence" value="ECO:0007669"/>
    <property type="project" value="TreeGrafter"/>
</dbReference>
<evidence type="ECO:0000256" key="13">
    <source>
        <dbReference type="ARBA" id="ARBA00023180"/>
    </source>
</evidence>
<feature type="binding site" evidence="15">
    <location>
        <position position="503"/>
    </location>
    <ligand>
        <name>Zn(2+)</name>
        <dbReference type="ChEBI" id="CHEBI:29105"/>
        <note>catalytic</note>
    </ligand>
</feature>
<protein>
    <recommendedName>
        <fullName evidence="22">Aminopeptidase</fullName>
    </recommendedName>
</protein>
<dbReference type="EMBL" id="RQTK01000044">
    <property type="protein sequence ID" value="RUS89957.1"/>
    <property type="molecule type" value="Genomic_DNA"/>
</dbReference>
<keyword evidence="4" id="KW-0645">Protease</keyword>
<evidence type="ECO:0000313" key="20">
    <source>
        <dbReference type="EMBL" id="RUS89957.1"/>
    </source>
</evidence>
<evidence type="ECO:0000256" key="8">
    <source>
        <dbReference type="ARBA" id="ARBA00022833"/>
    </source>
</evidence>
<sequence length="612" mass="69784">MYKEATVATEQRDLLKALGCSSQPWILNHYLNLMIEKDSPIRAQDMYFVLSRVAASTIGRPLAWDFFRVNFDKLASEYLTGTFGIPDAVDGVTANFNTELELKELEELISDKSGQLGYGFRNFQQAVERTRANIRWKQQNLPALAEYLNSAGFGNDMPSEATDASKVDLRLPDHVTPVHYDVELQPYMYTGNPEDFTYKGMVRMIVRCNKPSSNVTTHIDLINVDPSSIKFYGESPMNSDPVYVSSEVDKVRQFLIIKLSHNMTVSRNYVLEMAYSGKMPDDLKGVYYSKYSRNGTDKYMLTTQFQPTDARRAFPCFDEPGLKATFNITLVRPDYLMSLSNMPIVDSSVSFTEGNITYVKDVYQKSPRMSTYLLAFVISDFDYIGGVTSNNVEYRAYAIPEVVDQARHALDVGLKLLPAYEQFYKIPYPLPKQDMIAIPDYDAGAMENWGLITYRETAMLYDPAVSSEVDKEYVAIVVAHELAHMWFGDLVTPAWWDDLWLNEGFATYVEYMGVDIAFPEWKMFDKFALTAVQRAMSFDGRVTSHPVIVEVNTPDEINEIFDSISYEKSGSLIRMMRHFLSPGTFDRGITAYLTSLQYEATTHNDLWEALTR</sequence>
<name>A0A3S1I0R6_ELYCH</name>
<dbReference type="OrthoDB" id="10031169at2759"/>
<reference evidence="20 21" key="1">
    <citation type="submission" date="2019-01" db="EMBL/GenBank/DDBJ databases">
        <title>A draft genome assembly of the solar-powered sea slug Elysia chlorotica.</title>
        <authorList>
            <person name="Cai H."/>
            <person name="Li Q."/>
            <person name="Fang X."/>
            <person name="Li J."/>
            <person name="Curtis N.E."/>
            <person name="Altenburger A."/>
            <person name="Shibata T."/>
            <person name="Feng M."/>
            <person name="Maeda T."/>
            <person name="Schwartz J.A."/>
            <person name="Shigenobu S."/>
            <person name="Lundholm N."/>
            <person name="Nishiyama T."/>
            <person name="Yang H."/>
            <person name="Hasebe M."/>
            <person name="Li S."/>
            <person name="Pierce S.K."/>
            <person name="Wang J."/>
        </authorList>
    </citation>
    <scope>NUCLEOTIDE SEQUENCE [LARGE SCALE GENOMIC DNA]</scope>
    <source>
        <strain evidence="20">EC2010</strain>
        <tissue evidence="20">Whole organism of an adult</tissue>
    </source>
</reference>
<keyword evidence="5" id="KW-0812">Transmembrane</keyword>
<dbReference type="GO" id="GO:0016020">
    <property type="term" value="C:membrane"/>
    <property type="evidence" value="ECO:0007669"/>
    <property type="project" value="UniProtKB-SubCell"/>
</dbReference>
<dbReference type="GO" id="GO:0008270">
    <property type="term" value="F:zinc ion binding"/>
    <property type="evidence" value="ECO:0007669"/>
    <property type="project" value="InterPro"/>
</dbReference>
<evidence type="ECO:0000259" key="19">
    <source>
        <dbReference type="Pfam" id="PF17900"/>
    </source>
</evidence>
<keyword evidence="3" id="KW-0031">Aminopeptidase</keyword>
<evidence type="ECO:0000313" key="21">
    <source>
        <dbReference type="Proteomes" id="UP000271974"/>
    </source>
</evidence>
<evidence type="ECO:0000256" key="7">
    <source>
        <dbReference type="ARBA" id="ARBA00022801"/>
    </source>
</evidence>
<dbReference type="InterPro" id="IPR027268">
    <property type="entry name" value="Peptidase_M4/M1_CTD_sf"/>
</dbReference>
<evidence type="ECO:0000256" key="6">
    <source>
        <dbReference type="ARBA" id="ARBA00022723"/>
    </source>
</evidence>
<evidence type="ECO:0000259" key="18">
    <source>
        <dbReference type="Pfam" id="PF11838"/>
    </source>
</evidence>
<feature type="domain" description="ERAP1-like C-terminal" evidence="18">
    <location>
        <begin position="1"/>
        <end position="131"/>
    </location>
</feature>
<dbReference type="Gene3D" id="2.60.40.1730">
    <property type="entry name" value="tricorn interacting facor f3 domain"/>
    <property type="match status" value="1"/>
</dbReference>
<keyword evidence="10" id="KW-1133">Transmembrane helix</keyword>
<feature type="binding site" evidence="15">
    <location>
        <position position="480"/>
    </location>
    <ligand>
        <name>Zn(2+)</name>
        <dbReference type="ChEBI" id="CHEBI:29105"/>
        <note>catalytic</note>
    </ligand>
</feature>
<dbReference type="GO" id="GO:0043171">
    <property type="term" value="P:peptide catabolic process"/>
    <property type="evidence" value="ECO:0007669"/>
    <property type="project" value="TreeGrafter"/>
</dbReference>
<evidence type="ECO:0000256" key="16">
    <source>
        <dbReference type="PIRSR" id="PIRSR634016-4"/>
    </source>
</evidence>
<dbReference type="InterPro" id="IPR045357">
    <property type="entry name" value="Aminopeptidase_N-like_N"/>
</dbReference>
<dbReference type="Proteomes" id="UP000271974">
    <property type="component" value="Unassembled WGS sequence"/>
</dbReference>
<dbReference type="GO" id="GO:0070006">
    <property type="term" value="F:metalloaminopeptidase activity"/>
    <property type="evidence" value="ECO:0007669"/>
    <property type="project" value="TreeGrafter"/>
</dbReference>
<dbReference type="GO" id="GO:0005615">
    <property type="term" value="C:extracellular space"/>
    <property type="evidence" value="ECO:0007669"/>
    <property type="project" value="TreeGrafter"/>
</dbReference>
<dbReference type="InterPro" id="IPR001930">
    <property type="entry name" value="Peptidase_M1"/>
</dbReference>
<dbReference type="GO" id="GO:0042277">
    <property type="term" value="F:peptide binding"/>
    <property type="evidence" value="ECO:0007669"/>
    <property type="project" value="TreeGrafter"/>
</dbReference>
<evidence type="ECO:0000256" key="3">
    <source>
        <dbReference type="ARBA" id="ARBA00022438"/>
    </source>
</evidence>
<keyword evidence="7" id="KW-0378">Hydrolase</keyword>
<dbReference type="Pfam" id="PF11838">
    <property type="entry name" value="ERAP1_C"/>
    <property type="match status" value="1"/>
</dbReference>
<accession>A0A3S1I0R6</accession>
<gene>
    <name evidence="20" type="ORF">EGW08_002309</name>
</gene>
<keyword evidence="21" id="KW-1185">Reference proteome</keyword>
<evidence type="ECO:0000256" key="10">
    <source>
        <dbReference type="ARBA" id="ARBA00022989"/>
    </source>
</evidence>
<feature type="site" description="Transition state stabilizer" evidence="16">
    <location>
        <position position="566"/>
    </location>
</feature>
<evidence type="ECO:0000256" key="11">
    <source>
        <dbReference type="ARBA" id="ARBA00023049"/>
    </source>
</evidence>
<feature type="domain" description="Peptidase M1 membrane alanine aminopeptidase" evidence="17">
    <location>
        <begin position="409"/>
        <end position="611"/>
    </location>
</feature>
<evidence type="ECO:0000256" key="12">
    <source>
        <dbReference type="ARBA" id="ARBA00023136"/>
    </source>
</evidence>
<dbReference type="Pfam" id="PF17900">
    <property type="entry name" value="Peptidase_M1_N"/>
    <property type="match status" value="1"/>
</dbReference>
<dbReference type="PANTHER" id="PTHR11533">
    <property type="entry name" value="PROTEASE M1 ZINC METALLOPROTEASE"/>
    <property type="match status" value="1"/>
</dbReference>
<comment type="cofactor">
    <cofactor evidence="15">
        <name>Zn(2+)</name>
        <dbReference type="ChEBI" id="CHEBI:29105"/>
    </cofactor>
    <text evidence="15">Binds 1 zinc ion per subunit.</text>
</comment>
<evidence type="ECO:0000256" key="9">
    <source>
        <dbReference type="ARBA" id="ARBA00022968"/>
    </source>
</evidence>
<keyword evidence="8 15" id="KW-0862">Zinc</keyword>
<proteinExistence type="inferred from homology"/>
<evidence type="ECO:0000256" key="5">
    <source>
        <dbReference type="ARBA" id="ARBA00022692"/>
    </source>
</evidence>
<keyword evidence="9" id="KW-0735">Signal-anchor</keyword>
<feature type="active site" description="Proton acceptor" evidence="14">
    <location>
        <position position="481"/>
    </location>
</feature>
<dbReference type="AlphaFoldDB" id="A0A3S1I0R6"/>
<comment type="similarity">
    <text evidence="2">Belongs to the peptidase M1 family.</text>
</comment>
<dbReference type="PANTHER" id="PTHR11533:SF290">
    <property type="entry name" value="AMINOPEPTIDASE"/>
    <property type="match status" value="1"/>
</dbReference>
<keyword evidence="6 15" id="KW-0479">Metal-binding</keyword>
<dbReference type="CDD" id="cd09601">
    <property type="entry name" value="M1_APN-Q_like"/>
    <property type="match status" value="1"/>
</dbReference>
<evidence type="ECO:0000256" key="4">
    <source>
        <dbReference type="ARBA" id="ARBA00022670"/>
    </source>
</evidence>
<keyword evidence="11" id="KW-0482">Metalloprotease</keyword>
<feature type="domain" description="Aminopeptidase N-like N-terminal" evidence="19">
    <location>
        <begin position="177"/>
        <end position="373"/>
    </location>
</feature>
<feature type="binding site" evidence="15">
    <location>
        <position position="484"/>
    </location>
    <ligand>
        <name>Zn(2+)</name>
        <dbReference type="ChEBI" id="CHEBI:29105"/>
        <note>catalytic</note>
    </ligand>
</feature>
<dbReference type="InterPro" id="IPR034016">
    <property type="entry name" value="M1_APN-typ"/>
</dbReference>
<keyword evidence="12" id="KW-0472">Membrane</keyword>
<dbReference type="InterPro" id="IPR050344">
    <property type="entry name" value="Peptidase_M1_aminopeptidases"/>
</dbReference>
<dbReference type="PRINTS" id="PR00756">
    <property type="entry name" value="ALADIPTASE"/>
</dbReference>
<dbReference type="InterPro" id="IPR024571">
    <property type="entry name" value="ERAP1-like_C_dom"/>
</dbReference>
<evidence type="ECO:0008006" key="22">
    <source>
        <dbReference type="Google" id="ProtNLM"/>
    </source>
</evidence>
<evidence type="ECO:0000256" key="14">
    <source>
        <dbReference type="PIRSR" id="PIRSR634016-1"/>
    </source>
</evidence>
<dbReference type="SUPFAM" id="SSF55486">
    <property type="entry name" value="Metalloproteases ('zincins'), catalytic domain"/>
    <property type="match status" value="1"/>
</dbReference>
<dbReference type="STRING" id="188477.A0A3S1I0R6"/>
<evidence type="ECO:0000256" key="2">
    <source>
        <dbReference type="ARBA" id="ARBA00010136"/>
    </source>
</evidence>
<organism evidence="20 21">
    <name type="scientific">Elysia chlorotica</name>
    <name type="common">Eastern emerald elysia</name>
    <name type="synonym">Sea slug</name>
    <dbReference type="NCBI Taxonomy" id="188477"/>
    <lineage>
        <taxon>Eukaryota</taxon>
        <taxon>Metazoa</taxon>
        <taxon>Spiralia</taxon>
        <taxon>Lophotrochozoa</taxon>
        <taxon>Mollusca</taxon>
        <taxon>Gastropoda</taxon>
        <taxon>Heterobranchia</taxon>
        <taxon>Euthyneura</taxon>
        <taxon>Panpulmonata</taxon>
        <taxon>Sacoglossa</taxon>
        <taxon>Placobranchoidea</taxon>
        <taxon>Plakobranchidae</taxon>
        <taxon>Elysia</taxon>
    </lineage>
</organism>
<dbReference type="GO" id="GO:0006508">
    <property type="term" value="P:proteolysis"/>
    <property type="evidence" value="ECO:0007669"/>
    <property type="project" value="UniProtKB-KW"/>
</dbReference>
<evidence type="ECO:0000256" key="1">
    <source>
        <dbReference type="ARBA" id="ARBA00004606"/>
    </source>
</evidence>
<feature type="non-terminal residue" evidence="20">
    <location>
        <position position="612"/>
    </location>
</feature>
<dbReference type="FunFam" id="2.60.40.1730:FF:000012">
    <property type="entry name" value="Aminopeptidase N"/>
    <property type="match status" value="1"/>
</dbReference>
<dbReference type="Pfam" id="PF01433">
    <property type="entry name" value="Peptidase_M1"/>
    <property type="match status" value="1"/>
</dbReference>
<evidence type="ECO:0000259" key="17">
    <source>
        <dbReference type="Pfam" id="PF01433"/>
    </source>
</evidence>
<dbReference type="InterPro" id="IPR042097">
    <property type="entry name" value="Aminopeptidase_N-like_N_sf"/>
</dbReference>
<dbReference type="Gene3D" id="1.25.50.20">
    <property type="match status" value="1"/>
</dbReference>
<dbReference type="Gene3D" id="1.10.390.10">
    <property type="entry name" value="Neutral Protease Domain 2"/>
    <property type="match status" value="1"/>
</dbReference>
<evidence type="ECO:0000256" key="15">
    <source>
        <dbReference type="PIRSR" id="PIRSR634016-3"/>
    </source>
</evidence>
<comment type="subcellular location">
    <subcellularLocation>
        <location evidence="1">Membrane</location>
        <topology evidence="1">Single-pass type II membrane protein</topology>
    </subcellularLocation>
</comment>
<dbReference type="FunFam" id="1.10.390.10:FF:000001">
    <property type="entry name" value="Aminopeptidase"/>
    <property type="match status" value="1"/>
</dbReference>